<comment type="caution">
    <text evidence="2">The sequence shown here is derived from an EMBL/GenBank/DDBJ whole genome shotgun (WGS) entry which is preliminary data.</text>
</comment>
<dbReference type="Proteomes" id="UP000629468">
    <property type="component" value="Unassembled WGS sequence"/>
</dbReference>
<feature type="chain" id="PRO_5034039527" evidence="1">
    <location>
        <begin position="20"/>
        <end position="203"/>
    </location>
</feature>
<accession>A0A8H7KLL8</accession>
<evidence type="ECO:0000313" key="3">
    <source>
        <dbReference type="Proteomes" id="UP000629468"/>
    </source>
</evidence>
<evidence type="ECO:0000256" key="1">
    <source>
        <dbReference type="SAM" id="SignalP"/>
    </source>
</evidence>
<proteinExistence type="predicted"/>
<sequence length="203" mass="21693">MKAHHSILFLLLSSHGAFSATITLYEVAVPTPTVTDISPHISQGISITVSPVGVGEDGKTTYVAEGVRTELAGVFPDTTTTFSSPSATFTNTFVEDASGLFFKQTLIYTDGAISDGSDFQNIQSCNFQGTTAGSCVRRLKFPEDTGTSTTTYSGTLIPVYTLTETANIPGQTQDSRALPHSNIWDTYQLIGLILGMSVMMLVF</sequence>
<protein>
    <submittedName>
        <fullName evidence="2">Uncharacterized protein</fullName>
    </submittedName>
</protein>
<name>A0A8H7KLL8_AGABI</name>
<dbReference type="AlphaFoldDB" id="A0A8H7KLL8"/>
<dbReference type="EMBL" id="JABXXO010000001">
    <property type="protein sequence ID" value="KAF7784872.1"/>
    <property type="molecule type" value="Genomic_DNA"/>
</dbReference>
<evidence type="ECO:0000313" key="2">
    <source>
        <dbReference type="EMBL" id="KAF7784872.1"/>
    </source>
</evidence>
<feature type="signal peptide" evidence="1">
    <location>
        <begin position="1"/>
        <end position="19"/>
    </location>
</feature>
<reference evidence="2 3" key="1">
    <citation type="journal article" name="Sci. Rep.">
        <title>Telomere-to-telomere assembled and centromere annotated genomes of the two main subspecies of the button mushroom Agaricus bisporus reveal especially polymorphic chromosome ends.</title>
        <authorList>
            <person name="Sonnenberg A.S.M."/>
            <person name="Sedaghat-Telgerd N."/>
            <person name="Lavrijssen B."/>
            <person name="Ohm R.A."/>
            <person name="Hendrickx P.M."/>
            <person name="Scholtmeijer K."/>
            <person name="Baars J.J.P."/>
            <person name="van Peer A."/>
        </authorList>
    </citation>
    <scope>NUCLEOTIDE SEQUENCE [LARGE SCALE GENOMIC DNA]</scope>
    <source>
        <strain evidence="2 3">H119_p4</strain>
    </source>
</reference>
<keyword evidence="1" id="KW-0732">Signal</keyword>
<organism evidence="2 3">
    <name type="scientific">Agaricus bisporus var. burnettii</name>
    <dbReference type="NCBI Taxonomy" id="192524"/>
    <lineage>
        <taxon>Eukaryota</taxon>
        <taxon>Fungi</taxon>
        <taxon>Dikarya</taxon>
        <taxon>Basidiomycota</taxon>
        <taxon>Agaricomycotina</taxon>
        <taxon>Agaricomycetes</taxon>
        <taxon>Agaricomycetidae</taxon>
        <taxon>Agaricales</taxon>
        <taxon>Agaricineae</taxon>
        <taxon>Agaricaceae</taxon>
        <taxon>Agaricus</taxon>
    </lineage>
</organism>
<gene>
    <name evidence="2" type="ORF">Agabi119p4_1037</name>
</gene>